<dbReference type="Gene3D" id="2.40.10.10">
    <property type="entry name" value="Trypsin-like serine proteases"/>
    <property type="match status" value="1"/>
</dbReference>
<sequence>MSLAMGSPFQMAVGYGGRTRYFLYGMNFQIRDTYEELVYGPYLFDAVVMSDLEWVLANMQQKEQQTSFQSATRNERVNLRPVQHASKRTLFNFNTCGISSRRDPTPWMGYVFSNAPFFNESRCSATLISDWYVLSAADCFEDPSADHIIQFGDDIHAQQIATQKIFVHPRYNRTNHYNDIALALLRSSVDTSGSSVKPICLPIINQIRSYDTLSLILVGHTSTSDSEYRITNINGRYIDMAECQKRWQGLKVSYTIDRSTHCVITKRTTDDECVGLFTGASLHSLQSLRSEHRHFMRGFTVTAPKACSIYYPAIYTNTDAYLDWILETMEPPAVQLNGRRHREEFRF</sequence>
<evidence type="ECO:0000313" key="3">
    <source>
        <dbReference type="EnsemblMetazoa" id="AMEM010021-PA"/>
    </source>
</evidence>
<accession>A0A182V767</accession>
<comment type="similarity">
    <text evidence="1">Belongs to the peptidase S1 family. CLIP subfamily.</text>
</comment>
<dbReference type="Proteomes" id="UP000075903">
    <property type="component" value="Unassembled WGS sequence"/>
</dbReference>
<protein>
    <recommendedName>
        <fullName evidence="2">Peptidase S1 domain-containing protein</fullName>
    </recommendedName>
</protein>
<dbReference type="PANTHER" id="PTHR24260">
    <property type="match status" value="1"/>
</dbReference>
<keyword evidence="4" id="KW-1185">Reference proteome</keyword>
<dbReference type="AlphaFoldDB" id="A0A182V767"/>
<dbReference type="InterPro" id="IPR051333">
    <property type="entry name" value="CLIP_Serine_Protease"/>
</dbReference>
<evidence type="ECO:0000313" key="4">
    <source>
        <dbReference type="Proteomes" id="UP000075903"/>
    </source>
</evidence>
<dbReference type="STRING" id="30066.A0A182V767"/>
<reference evidence="3" key="1">
    <citation type="submission" date="2020-05" db="UniProtKB">
        <authorList>
            <consortium name="EnsemblMetazoa"/>
        </authorList>
    </citation>
    <scope>IDENTIFICATION</scope>
    <source>
        <strain evidence="3">MAF</strain>
    </source>
</reference>
<dbReference type="SMART" id="SM00020">
    <property type="entry name" value="Tryp_SPc"/>
    <property type="match status" value="1"/>
</dbReference>
<dbReference type="InterPro" id="IPR043504">
    <property type="entry name" value="Peptidase_S1_PA_chymotrypsin"/>
</dbReference>
<dbReference type="GO" id="GO:0006508">
    <property type="term" value="P:proteolysis"/>
    <property type="evidence" value="ECO:0007669"/>
    <property type="project" value="InterPro"/>
</dbReference>
<dbReference type="PANTHER" id="PTHR24260:SF139">
    <property type="entry name" value="CLIP DOMAIN-CONTAINING SERINE PROTEASE"/>
    <property type="match status" value="1"/>
</dbReference>
<organism evidence="3 4">
    <name type="scientific">Anopheles merus</name>
    <name type="common">Mosquito</name>
    <dbReference type="NCBI Taxonomy" id="30066"/>
    <lineage>
        <taxon>Eukaryota</taxon>
        <taxon>Metazoa</taxon>
        <taxon>Ecdysozoa</taxon>
        <taxon>Arthropoda</taxon>
        <taxon>Hexapoda</taxon>
        <taxon>Insecta</taxon>
        <taxon>Pterygota</taxon>
        <taxon>Neoptera</taxon>
        <taxon>Endopterygota</taxon>
        <taxon>Diptera</taxon>
        <taxon>Nematocera</taxon>
        <taxon>Culicoidea</taxon>
        <taxon>Culicidae</taxon>
        <taxon>Anophelinae</taxon>
        <taxon>Anopheles</taxon>
    </lineage>
</organism>
<dbReference type="VEuPathDB" id="VectorBase:AMEM21_000587"/>
<name>A0A182V767_ANOME</name>
<dbReference type="PROSITE" id="PS50240">
    <property type="entry name" value="TRYPSIN_DOM"/>
    <property type="match status" value="1"/>
</dbReference>
<dbReference type="Pfam" id="PF00089">
    <property type="entry name" value="Trypsin"/>
    <property type="match status" value="1"/>
</dbReference>
<dbReference type="VEuPathDB" id="VectorBase:AMEM010021"/>
<dbReference type="EnsemblMetazoa" id="AMEM010021-RA">
    <property type="protein sequence ID" value="AMEM010021-PA"/>
    <property type="gene ID" value="AMEM010021"/>
</dbReference>
<dbReference type="GO" id="GO:0004252">
    <property type="term" value="F:serine-type endopeptidase activity"/>
    <property type="evidence" value="ECO:0007669"/>
    <property type="project" value="InterPro"/>
</dbReference>
<evidence type="ECO:0000256" key="1">
    <source>
        <dbReference type="ARBA" id="ARBA00024195"/>
    </source>
</evidence>
<dbReference type="InterPro" id="IPR009003">
    <property type="entry name" value="Peptidase_S1_PA"/>
</dbReference>
<evidence type="ECO:0000259" key="2">
    <source>
        <dbReference type="PROSITE" id="PS50240"/>
    </source>
</evidence>
<dbReference type="SUPFAM" id="SSF50494">
    <property type="entry name" value="Trypsin-like serine proteases"/>
    <property type="match status" value="1"/>
</dbReference>
<proteinExistence type="inferred from homology"/>
<dbReference type="InterPro" id="IPR001254">
    <property type="entry name" value="Trypsin_dom"/>
</dbReference>
<feature type="domain" description="Peptidase S1" evidence="2">
    <location>
        <begin position="94"/>
        <end position="330"/>
    </location>
</feature>